<dbReference type="SUPFAM" id="SSF52540">
    <property type="entry name" value="P-loop containing nucleoside triphosphate hydrolases"/>
    <property type="match status" value="1"/>
</dbReference>
<dbReference type="EMBL" id="JACGCI010000093">
    <property type="protein sequence ID" value="KAF6746378.1"/>
    <property type="molecule type" value="Genomic_DNA"/>
</dbReference>
<keyword evidence="2" id="KW-1185">Reference proteome</keyword>
<dbReference type="PANTHER" id="PTHR23274">
    <property type="entry name" value="DNA HELICASE-RELATED"/>
    <property type="match status" value="1"/>
</dbReference>
<name>A0A8H6HIF0_9AGAR</name>
<proteinExistence type="predicted"/>
<reference evidence="1 2" key="1">
    <citation type="submission" date="2020-07" db="EMBL/GenBank/DDBJ databases">
        <title>Comparative genomics of pyrophilous fungi reveals a link between fire events and developmental genes.</title>
        <authorList>
            <consortium name="DOE Joint Genome Institute"/>
            <person name="Steindorff A.S."/>
            <person name="Carver A."/>
            <person name="Calhoun S."/>
            <person name="Stillman K."/>
            <person name="Liu H."/>
            <person name="Lipzen A."/>
            <person name="Pangilinan J."/>
            <person name="Labutti K."/>
            <person name="Bruns T.D."/>
            <person name="Grigoriev I.V."/>
        </authorList>
    </citation>
    <scope>NUCLEOTIDE SEQUENCE [LARGE SCALE GENOMIC DNA]</scope>
    <source>
        <strain evidence="1 2">CBS 144469</strain>
    </source>
</reference>
<evidence type="ECO:0000313" key="1">
    <source>
        <dbReference type="EMBL" id="KAF6746378.1"/>
    </source>
</evidence>
<dbReference type="OrthoDB" id="432234at2759"/>
<protein>
    <submittedName>
        <fullName evidence="1">Uncharacterized protein</fullName>
    </submittedName>
</protein>
<accession>A0A8H6HIF0</accession>
<feature type="non-terminal residue" evidence="1">
    <location>
        <position position="195"/>
    </location>
</feature>
<dbReference type="Proteomes" id="UP000521943">
    <property type="component" value="Unassembled WGS sequence"/>
</dbReference>
<comment type="caution">
    <text evidence="1">The sequence shown here is derived from an EMBL/GenBank/DDBJ whole genome shotgun (WGS) entry which is preliminary data.</text>
</comment>
<sequence length="195" mass="21336">MNTSSLTNAGSLPGILPVYIGMPVILRMRNLSTELGITNGSQGFLRKIVTEDLEDQTKVPKVAIVHFPSSKVKLEGLPDGYFPIDPVSWSFTVQSPSTQNGDRVKGRENIRVRRYQLPIQPAFAVTGQSSQGKTLPNVLVSLHEGGFGAYVAASRAKSREGLSILHPVEIKDLNQPLPSDLVLEMKRLHALEHNT</sequence>
<dbReference type="PANTHER" id="PTHR23274:SF11">
    <property type="entry name" value="ATP-DEPENDENT DNA HELICASE PIF1"/>
    <property type="match status" value="1"/>
</dbReference>
<gene>
    <name evidence="1" type="ORF">DFP72DRAFT_823155</name>
</gene>
<organism evidence="1 2">
    <name type="scientific">Ephemerocybe angulata</name>
    <dbReference type="NCBI Taxonomy" id="980116"/>
    <lineage>
        <taxon>Eukaryota</taxon>
        <taxon>Fungi</taxon>
        <taxon>Dikarya</taxon>
        <taxon>Basidiomycota</taxon>
        <taxon>Agaricomycotina</taxon>
        <taxon>Agaricomycetes</taxon>
        <taxon>Agaricomycetidae</taxon>
        <taxon>Agaricales</taxon>
        <taxon>Agaricineae</taxon>
        <taxon>Psathyrellaceae</taxon>
        <taxon>Ephemerocybe</taxon>
    </lineage>
</organism>
<dbReference type="AlphaFoldDB" id="A0A8H6HIF0"/>
<evidence type="ECO:0000313" key="2">
    <source>
        <dbReference type="Proteomes" id="UP000521943"/>
    </source>
</evidence>
<dbReference type="InterPro" id="IPR027417">
    <property type="entry name" value="P-loop_NTPase"/>
</dbReference>